<feature type="region of interest" description="Disordered" evidence="1">
    <location>
        <begin position="28"/>
        <end position="77"/>
    </location>
</feature>
<dbReference type="InterPro" id="IPR011041">
    <property type="entry name" value="Quinoprot_gluc/sorb_DH_b-prop"/>
</dbReference>
<dbReference type="PANTHER" id="PTHR19328">
    <property type="entry name" value="HEDGEHOG-INTERACTING PROTEIN"/>
    <property type="match status" value="1"/>
</dbReference>
<name>A0A420XPA4_9ACTN</name>
<dbReference type="PROSITE" id="PS51257">
    <property type="entry name" value="PROKAR_LIPOPROTEIN"/>
    <property type="match status" value="1"/>
</dbReference>
<dbReference type="Proteomes" id="UP000281955">
    <property type="component" value="Unassembled WGS sequence"/>
</dbReference>
<evidence type="ECO:0000259" key="3">
    <source>
        <dbReference type="Pfam" id="PF07995"/>
    </source>
</evidence>
<sequence length="397" mass="40869">MTRSALRRGLRPAAAALAVGLLSAGCGGSSSPVAAPVPPAATSGPASSESVPSPTATAPGRPGATATRAPAPGSLTPKVVGTVATGLTTPWGLAFLPDGSALVSERDTGLVKRVTAAGAVTTVGRVADAVHTASDGGEGGLLGLALDPAYPRQPYLYAYLTSASDNRVVRMTYARGRLGAPTVLLRGIHRSTHHNGGRIGFGPDGMLYVGTGDAEERPNAQDRGSLNGKILRMTRTGAVPAGNPFPGSLVWTLGHRNVQGFGWDPQGRMWADEFGQDTWDEVNRIVAGRNYGWPVVEGVGHRSGYADPVVTWHTDDASPSGLAVVGSTAYVAALKGERLWAVPLGGGAPKASFTGTYGRLRTVAVAPDGSVWLTTSNTDGRAEPSKGDDRILRLDVR</sequence>
<feature type="compositionally biased region" description="Low complexity" evidence="1">
    <location>
        <begin position="28"/>
        <end position="74"/>
    </location>
</feature>
<feature type="domain" description="Glucose/Sorbosone dehydrogenase" evidence="3">
    <location>
        <begin position="87"/>
        <end position="381"/>
    </location>
</feature>
<dbReference type="SUPFAM" id="SSF50952">
    <property type="entry name" value="Soluble quinoprotein glucose dehydrogenase"/>
    <property type="match status" value="1"/>
</dbReference>
<dbReference type="InterPro" id="IPR011042">
    <property type="entry name" value="6-blade_b-propeller_TolB-like"/>
</dbReference>
<dbReference type="Gene3D" id="2.120.10.30">
    <property type="entry name" value="TolB, C-terminal domain"/>
    <property type="match status" value="1"/>
</dbReference>
<dbReference type="OrthoDB" id="9770043at2"/>
<protein>
    <submittedName>
        <fullName evidence="4">Glucose/arabinose dehydrogenase</fullName>
    </submittedName>
</protein>
<accession>A0A420XPA4</accession>
<reference evidence="4 5" key="1">
    <citation type="submission" date="2018-10" db="EMBL/GenBank/DDBJ databases">
        <title>Genomic Encyclopedia of Archaeal and Bacterial Type Strains, Phase II (KMG-II): from individual species to whole genera.</title>
        <authorList>
            <person name="Goeker M."/>
        </authorList>
    </citation>
    <scope>NUCLEOTIDE SEQUENCE [LARGE SCALE GENOMIC DNA]</scope>
    <source>
        <strain evidence="4 5">RP-AC37</strain>
    </source>
</reference>
<gene>
    <name evidence="4" type="ORF">CLV35_2515</name>
</gene>
<dbReference type="PANTHER" id="PTHR19328:SF13">
    <property type="entry name" value="HIPL1 PROTEIN"/>
    <property type="match status" value="1"/>
</dbReference>
<evidence type="ECO:0000256" key="2">
    <source>
        <dbReference type="SAM" id="SignalP"/>
    </source>
</evidence>
<dbReference type="InParanoid" id="A0A420XPA4"/>
<evidence type="ECO:0000313" key="5">
    <source>
        <dbReference type="Proteomes" id="UP000281955"/>
    </source>
</evidence>
<evidence type="ECO:0000313" key="4">
    <source>
        <dbReference type="EMBL" id="RKS74017.1"/>
    </source>
</evidence>
<comment type="caution">
    <text evidence="4">The sequence shown here is derived from an EMBL/GenBank/DDBJ whole genome shotgun (WGS) entry which is preliminary data.</text>
</comment>
<dbReference type="AlphaFoldDB" id="A0A420XPA4"/>
<dbReference type="EMBL" id="RBWV01000012">
    <property type="protein sequence ID" value="RKS74017.1"/>
    <property type="molecule type" value="Genomic_DNA"/>
</dbReference>
<feature type="chain" id="PRO_5019026683" evidence="2">
    <location>
        <begin position="35"/>
        <end position="397"/>
    </location>
</feature>
<dbReference type="RefSeq" id="WP_121193792.1">
    <property type="nucleotide sequence ID" value="NZ_RBWV01000012.1"/>
</dbReference>
<dbReference type="Pfam" id="PF07995">
    <property type="entry name" value="GSDH"/>
    <property type="match status" value="1"/>
</dbReference>
<keyword evidence="5" id="KW-1185">Reference proteome</keyword>
<organism evidence="4 5">
    <name type="scientific">Motilibacter peucedani</name>
    <dbReference type="NCBI Taxonomy" id="598650"/>
    <lineage>
        <taxon>Bacteria</taxon>
        <taxon>Bacillati</taxon>
        <taxon>Actinomycetota</taxon>
        <taxon>Actinomycetes</taxon>
        <taxon>Motilibacterales</taxon>
        <taxon>Motilibacteraceae</taxon>
        <taxon>Motilibacter</taxon>
    </lineage>
</organism>
<keyword evidence="2" id="KW-0732">Signal</keyword>
<evidence type="ECO:0000256" key="1">
    <source>
        <dbReference type="SAM" id="MobiDB-lite"/>
    </source>
</evidence>
<proteinExistence type="predicted"/>
<dbReference type="InterPro" id="IPR012938">
    <property type="entry name" value="Glc/Sorbosone_DH"/>
</dbReference>
<feature type="signal peptide" evidence="2">
    <location>
        <begin position="1"/>
        <end position="34"/>
    </location>
</feature>